<dbReference type="Pfam" id="PF14289">
    <property type="entry name" value="DUF4369"/>
    <property type="match status" value="1"/>
</dbReference>
<dbReference type="PROSITE" id="PS51257">
    <property type="entry name" value="PROKAR_LIPOPROTEIN"/>
    <property type="match status" value="1"/>
</dbReference>
<reference evidence="3 4" key="1">
    <citation type="submission" date="2014-08" db="EMBL/GenBank/DDBJ databases">
        <title>Porphyromonas canoris strain:OH2762 Genome sequencing.</title>
        <authorList>
            <person name="Wallis C."/>
            <person name="Deusch O."/>
            <person name="O'Flynn C."/>
            <person name="Davis I."/>
            <person name="Jospin G."/>
            <person name="Darling A.E."/>
            <person name="Coil D.A."/>
            <person name="Alexiev A."/>
            <person name="Horsfall A."/>
            <person name="Kirkwood N."/>
            <person name="Harris S."/>
            <person name="Eisen J.A."/>
        </authorList>
    </citation>
    <scope>NUCLEOTIDE SEQUENCE [LARGE SCALE GENOMIC DNA]</scope>
    <source>
        <strain evidence="4">COT-108 OH2762</strain>
    </source>
</reference>
<feature type="domain" description="DUF4369" evidence="2">
    <location>
        <begin position="34"/>
        <end position="125"/>
    </location>
</feature>
<keyword evidence="1" id="KW-0732">Signal</keyword>
<evidence type="ECO:0000313" key="4">
    <source>
        <dbReference type="Proteomes" id="UP000030101"/>
    </source>
</evidence>
<gene>
    <name evidence="3" type="ORF">HQ43_06615</name>
</gene>
<feature type="signal peptide" evidence="1">
    <location>
        <begin position="1"/>
        <end position="30"/>
    </location>
</feature>
<protein>
    <recommendedName>
        <fullName evidence="2">DUF4369 domain-containing protein</fullName>
    </recommendedName>
</protein>
<dbReference type="EMBL" id="JQZV01000013">
    <property type="protein sequence ID" value="KGN91762.1"/>
    <property type="molecule type" value="Genomic_DNA"/>
</dbReference>
<keyword evidence="4" id="KW-1185">Reference proteome</keyword>
<name>A0ABR4XK36_9PORP</name>
<dbReference type="SUPFAM" id="SSF52833">
    <property type="entry name" value="Thioredoxin-like"/>
    <property type="match status" value="1"/>
</dbReference>
<dbReference type="InterPro" id="IPR036249">
    <property type="entry name" value="Thioredoxin-like_sf"/>
</dbReference>
<dbReference type="RefSeq" id="WP_036791203.1">
    <property type="nucleotide sequence ID" value="NZ_JQZV01000013.1"/>
</dbReference>
<comment type="caution">
    <text evidence="3">The sequence shown here is derived from an EMBL/GenBank/DDBJ whole genome shotgun (WGS) entry which is preliminary data.</text>
</comment>
<accession>A0ABR4XK36</accession>
<feature type="chain" id="PRO_5046578113" description="DUF4369 domain-containing protein" evidence="1">
    <location>
        <begin position="31"/>
        <end position="393"/>
    </location>
</feature>
<evidence type="ECO:0000256" key="1">
    <source>
        <dbReference type="SAM" id="SignalP"/>
    </source>
</evidence>
<dbReference type="Proteomes" id="UP000030101">
    <property type="component" value="Unassembled WGS sequence"/>
</dbReference>
<dbReference type="Gene3D" id="3.40.30.10">
    <property type="entry name" value="Glutaredoxin"/>
    <property type="match status" value="1"/>
</dbReference>
<evidence type="ECO:0000313" key="3">
    <source>
        <dbReference type="EMBL" id="KGN91762.1"/>
    </source>
</evidence>
<proteinExistence type="predicted"/>
<evidence type="ECO:0000259" key="2">
    <source>
        <dbReference type="Pfam" id="PF14289"/>
    </source>
</evidence>
<dbReference type="InterPro" id="IPR025380">
    <property type="entry name" value="DUF4369"/>
</dbReference>
<sequence>MKRSLHTTFSSKLFLLSLLALFITSCTSNKKSIIDGHVRGAEGKTIYLERRKLSGVEVLDSVKLHANGSFKFTEELGELPEFYRLRVENQVITLAIDTISHIRVETDYSSFATGYTVEGSATSEKVKEIFLAQLDANVGISKDLAEYVDGHMPDSVFQSKQKQHIEQYKEVAIKYIYEDPASLAAYYALFQELGGYLIFNIYEEADSKLFAIVATAFDAEYPDAERSKHLHKLALQSIAAVRSQKNQQQLQKSFENSAAVVGYLEVSLPNAKGDTISLSSVVGTGEITLLSFTAMGAEWSAAYCESIDLLYQNYHNKGLRIYQVGLERDGHIWYSTIQNYPWVNVQDTDGVFSKYIGLYNLNTLPTMFLIKDGELKARFTDFNEVLATLDKWL</sequence>
<organism evidence="3 4">
    <name type="scientific">Porphyromonas canoris</name>
    <dbReference type="NCBI Taxonomy" id="36875"/>
    <lineage>
        <taxon>Bacteria</taxon>
        <taxon>Pseudomonadati</taxon>
        <taxon>Bacteroidota</taxon>
        <taxon>Bacteroidia</taxon>
        <taxon>Bacteroidales</taxon>
        <taxon>Porphyromonadaceae</taxon>
        <taxon>Porphyromonas</taxon>
    </lineage>
</organism>